<evidence type="ECO:0000313" key="2">
    <source>
        <dbReference type="EMBL" id="KAG8375341.1"/>
    </source>
</evidence>
<reference evidence="2" key="1">
    <citation type="submission" date="2019-10" db="EMBL/GenBank/DDBJ databases">
        <authorList>
            <person name="Zhang R."/>
            <person name="Pan Y."/>
            <person name="Wang J."/>
            <person name="Ma R."/>
            <person name="Yu S."/>
        </authorList>
    </citation>
    <scope>NUCLEOTIDE SEQUENCE</scope>
    <source>
        <strain evidence="2">LA-IB0</strain>
        <tissue evidence="2">Leaf</tissue>
    </source>
</reference>
<keyword evidence="3" id="KW-1185">Reference proteome</keyword>
<feature type="region of interest" description="Disordered" evidence="1">
    <location>
        <begin position="1"/>
        <end position="22"/>
    </location>
</feature>
<evidence type="ECO:0000313" key="3">
    <source>
        <dbReference type="Proteomes" id="UP000826271"/>
    </source>
</evidence>
<dbReference type="AlphaFoldDB" id="A0AAV6WWF2"/>
<evidence type="ECO:0000256" key="1">
    <source>
        <dbReference type="SAM" id="MobiDB-lite"/>
    </source>
</evidence>
<dbReference type="Proteomes" id="UP000826271">
    <property type="component" value="Unassembled WGS sequence"/>
</dbReference>
<organism evidence="2 3">
    <name type="scientific">Buddleja alternifolia</name>
    <dbReference type="NCBI Taxonomy" id="168488"/>
    <lineage>
        <taxon>Eukaryota</taxon>
        <taxon>Viridiplantae</taxon>
        <taxon>Streptophyta</taxon>
        <taxon>Embryophyta</taxon>
        <taxon>Tracheophyta</taxon>
        <taxon>Spermatophyta</taxon>
        <taxon>Magnoliopsida</taxon>
        <taxon>eudicotyledons</taxon>
        <taxon>Gunneridae</taxon>
        <taxon>Pentapetalae</taxon>
        <taxon>asterids</taxon>
        <taxon>lamiids</taxon>
        <taxon>Lamiales</taxon>
        <taxon>Scrophulariaceae</taxon>
        <taxon>Buddlejeae</taxon>
        <taxon>Buddleja</taxon>
    </lineage>
</organism>
<protein>
    <submittedName>
        <fullName evidence="2">Uncharacterized protein</fullName>
    </submittedName>
</protein>
<proteinExistence type="predicted"/>
<comment type="caution">
    <text evidence="2">The sequence shown here is derived from an EMBL/GenBank/DDBJ whole genome shotgun (WGS) entry which is preliminary data.</text>
</comment>
<name>A0AAV6WWF2_9LAMI</name>
<dbReference type="EMBL" id="WHWC01000010">
    <property type="protein sequence ID" value="KAG8375341.1"/>
    <property type="molecule type" value="Genomic_DNA"/>
</dbReference>
<sequence>MSQAAFGDGKVSGHANASRNKGEDFPVVMTESQIIRELIRNRRGLSSLHIAKSKFVANLEKEGLNELAELEKWEHAVNQKYELILSRKWSTNKKLQLSAVVHLYM</sequence>
<gene>
    <name evidence="2" type="ORF">BUALT_Bualt10G0090100</name>
</gene>
<accession>A0AAV6WWF2</accession>